<keyword evidence="4 6" id="KW-1133">Transmembrane helix</keyword>
<evidence type="ECO:0000256" key="1">
    <source>
        <dbReference type="ARBA" id="ARBA00004651"/>
    </source>
</evidence>
<feature type="transmembrane region" description="Helical" evidence="6">
    <location>
        <begin position="353"/>
        <end position="374"/>
    </location>
</feature>
<feature type="transmembrane region" description="Helical" evidence="6">
    <location>
        <begin position="111"/>
        <end position="132"/>
    </location>
</feature>
<keyword evidence="5 6" id="KW-0472">Membrane</keyword>
<dbReference type="RefSeq" id="WP_015639321.1">
    <property type="nucleotide sequence ID" value="NZ_CALYNE010000007.1"/>
</dbReference>
<feature type="transmembrane region" description="Helical" evidence="6">
    <location>
        <begin position="288"/>
        <end position="312"/>
    </location>
</feature>
<feature type="transmembrane region" description="Helical" evidence="6">
    <location>
        <begin position="83"/>
        <end position="105"/>
    </location>
</feature>
<dbReference type="CDD" id="cd13128">
    <property type="entry name" value="MATE_Wzx_like"/>
    <property type="match status" value="1"/>
</dbReference>
<dbReference type="EMBL" id="CP121468">
    <property type="protein sequence ID" value="WFR88769.1"/>
    <property type="molecule type" value="Genomic_DNA"/>
</dbReference>
<dbReference type="PANTHER" id="PTHR30250:SF11">
    <property type="entry name" value="O-ANTIGEN TRANSPORTER-RELATED"/>
    <property type="match status" value="1"/>
</dbReference>
<feature type="transmembrane region" description="Helical" evidence="6">
    <location>
        <begin position="247"/>
        <end position="267"/>
    </location>
</feature>
<organism evidence="7 8">
    <name type="scientific">Limosilactobacillus fermentum</name>
    <name type="common">Lactobacillus fermentum</name>
    <dbReference type="NCBI Taxonomy" id="1613"/>
    <lineage>
        <taxon>Bacteria</taxon>
        <taxon>Bacillati</taxon>
        <taxon>Bacillota</taxon>
        <taxon>Bacilli</taxon>
        <taxon>Lactobacillales</taxon>
        <taxon>Lactobacillaceae</taxon>
        <taxon>Limosilactobacillus</taxon>
    </lineage>
</organism>
<feature type="transmembrane region" description="Helical" evidence="6">
    <location>
        <begin position="41"/>
        <end position="62"/>
    </location>
</feature>
<gene>
    <name evidence="7" type="ORF">P8634_08305</name>
</gene>
<accession>A0AAJ5ZVN2</accession>
<dbReference type="Pfam" id="PF01943">
    <property type="entry name" value="Polysacc_synt"/>
    <property type="match status" value="1"/>
</dbReference>
<evidence type="ECO:0000256" key="3">
    <source>
        <dbReference type="ARBA" id="ARBA00022692"/>
    </source>
</evidence>
<dbReference type="GO" id="GO:0005886">
    <property type="term" value="C:plasma membrane"/>
    <property type="evidence" value="ECO:0007669"/>
    <property type="project" value="UniProtKB-SubCell"/>
</dbReference>
<dbReference type="Proteomes" id="UP001218104">
    <property type="component" value="Chromosome"/>
</dbReference>
<feature type="transmembrane region" description="Helical" evidence="6">
    <location>
        <begin position="411"/>
        <end position="429"/>
    </location>
</feature>
<feature type="transmembrane region" description="Helical" evidence="6">
    <location>
        <begin position="208"/>
        <end position="227"/>
    </location>
</feature>
<evidence type="ECO:0000313" key="8">
    <source>
        <dbReference type="Proteomes" id="UP001218104"/>
    </source>
</evidence>
<protein>
    <submittedName>
        <fullName evidence="7">Flippase</fullName>
    </submittedName>
</protein>
<evidence type="ECO:0000256" key="6">
    <source>
        <dbReference type="SAM" id="Phobius"/>
    </source>
</evidence>
<name>A0AAJ5ZVN2_LIMFE</name>
<reference evidence="7" key="1">
    <citation type="submission" date="2023-04" db="EMBL/GenBank/DDBJ databases">
        <title>Genomic of Limosilactobacillus fermentum MSJK0025.</title>
        <authorList>
            <person name="Yang S."/>
        </authorList>
    </citation>
    <scope>NUCLEOTIDE SEQUENCE</scope>
    <source>
        <strain evidence="7">MSJK0025</strain>
    </source>
</reference>
<feature type="transmembrane region" description="Helical" evidence="6">
    <location>
        <begin position="165"/>
        <end position="187"/>
    </location>
</feature>
<dbReference type="InterPro" id="IPR002797">
    <property type="entry name" value="Polysacc_synth"/>
</dbReference>
<dbReference type="InterPro" id="IPR050833">
    <property type="entry name" value="Poly_Biosynth_Transport"/>
</dbReference>
<sequence>MKVIRNYLYNAGYQVLLMFAPLITTPYISRVLGAHENGINTYTNGWVTFFYLMGQMGITLYGNREVAYHRDDKYHRSRTFWGIEALQLCTITIALIAYLAAVFLFSTTFRTYYLIQTLWIIATGLDVSWYFMGMEDFKKTVVRNTIVKIVSIVLIFTLVKNKGDLGKYVFLLGIAQVGGNITLWPYLKESIQWVSPKEWHPFQHFYPSLLLFIPTITTQIYLVVNKLMLGKIGQPTALGQFDFSDKIVKLVLAIVTATGTVMLPHVANKFASGDYKGVRESLYKSFDFVTSMSVPMMFGLMAISAKFAPWFLGKGYEQAGGIIFFEAPVILFIAWSNVTGTQYLMPVNRVKEFTASVSVGAVVNIVANFFLIPAYSANGAAMATVISELCVTAVQLYCVRTTIRRRMLFSGLWRYLLSGLIMYVVVLRLDQMMAMNIVNLAFQVAVGIVVYAACLVIFRAPIISQAKELLGKGAKE</sequence>
<keyword evidence="2" id="KW-1003">Cell membrane</keyword>
<evidence type="ECO:0000256" key="4">
    <source>
        <dbReference type="ARBA" id="ARBA00022989"/>
    </source>
</evidence>
<evidence type="ECO:0000256" key="2">
    <source>
        <dbReference type="ARBA" id="ARBA00022475"/>
    </source>
</evidence>
<comment type="subcellular location">
    <subcellularLocation>
        <location evidence="1">Cell membrane</location>
        <topology evidence="1">Multi-pass membrane protein</topology>
    </subcellularLocation>
</comment>
<dbReference type="AlphaFoldDB" id="A0AAJ5ZVN2"/>
<dbReference type="PANTHER" id="PTHR30250">
    <property type="entry name" value="PST FAMILY PREDICTED COLANIC ACID TRANSPORTER"/>
    <property type="match status" value="1"/>
</dbReference>
<feature type="transmembrane region" description="Helical" evidence="6">
    <location>
        <begin position="441"/>
        <end position="462"/>
    </location>
</feature>
<feature type="transmembrane region" description="Helical" evidence="6">
    <location>
        <begin position="318"/>
        <end position="341"/>
    </location>
</feature>
<keyword evidence="3 6" id="KW-0812">Transmembrane</keyword>
<proteinExistence type="predicted"/>
<feature type="transmembrane region" description="Helical" evidence="6">
    <location>
        <begin position="7"/>
        <end position="29"/>
    </location>
</feature>
<evidence type="ECO:0000256" key="5">
    <source>
        <dbReference type="ARBA" id="ARBA00023136"/>
    </source>
</evidence>
<evidence type="ECO:0000313" key="7">
    <source>
        <dbReference type="EMBL" id="WFR88769.1"/>
    </source>
</evidence>